<comment type="caution">
    <text evidence="1">The sequence shown here is derived from an EMBL/GenBank/DDBJ whole genome shotgun (WGS) entry which is preliminary data.</text>
</comment>
<name>A0A832JAG0_9GAMM</name>
<dbReference type="Proteomes" id="UP000885832">
    <property type="component" value="Unassembled WGS sequence"/>
</dbReference>
<dbReference type="EMBL" id="DRNF01000454">
    <property type="protein sequence ID" value="HHJ81402.1"/>
    <property type="molecule type" value="Genomic_DNA"/>
</dbReference>
<dbReference type="SUPFAM" id="SSF102400">
    <property type="entry name" value="DNA polymerase III chi subunit"/>
    <property type="match status" value="1"/>
</dbReference>
<organism evidence="1">
    <name type="scientific">Candidatus Tenderia electrophaga</name>
    <dbReference type="NCBI Taxonomy" id="1748243"/>
    <lineage>
        <taxon>Bacteria</taxon>
        <taxon>Pseudomonadati</taxon>
        <taxon>Pseudomonadota</taxon>
        <taxon>Gammaproteobacteria</taxon>
        <taxon>Candidatus Tenderiales</taxon>
        <taxon>Candidatus Tenderiaceae</taxon>
        <taxon>Candidatus Tenderia</taxon>
    </lineage>
</organism>
<dbReference type="Pfam" id="PF04364">
    <property type="entry name" value="DNA_pol3_chi"/>
    <property type="match status" value="1"/>
</dbReference>
<dbReference type="GO" id="GO:0032298">
    <property type="term" value="P:positive regulation of DNA-templated DNA replication initiation"/>
    <property type="evidence" value="ECO:0007669"/>
    <property type="project" value="TreeGrafter"/>
</dbReference>
<reference evidence="1" key="1">
    <citation type="journal article" date="2020" name="mSystems">
        <title>Genome- and Community-Level Interaction Insights into Carbon Utilization and Element Cycling Functions of Hydrothermarchaeota in Hydrothermal Sediment.</title>
        <authorList>
            <person name="Zhou Z."/>
            <person name="Liu Y."/>
            <person name="Xu W."/>
            <person name="Pan J."/>
            <person name="Luo Z.H."/>
            <person name="Li M."/>
        </authorList>
    </citation>
    <scope>NUCLEOTIDE SEQUENCE [LARGE SCALE GENOMIC DNA]</scope>
    <source>
        <strain evidence="1">HyVt-505</strain>
    </source>
</reference>
<accession>A0A832JAG0</accession>
<sequence>MTKVDFYILEGNSGNREQTACRIADKAYRLGHGVYIHTADPGQAKRLDELLWTFKQNSFVPHGIEGESPDPEVAVLISHHPELTDSTQTQRRQVLINLAQEIPMFFSSFERVAEVIGQDNENKASGRQRYKFYRDRGYSLDTHTLT</sequence>
<dbReference type="AlphaFoldDB" id="A0A832JAG0"/>
<dbReference type="Gene3D" id="3.40.50.10110">
    <property type="entry name" value="DNA polymerase III subunit chi"/>
    <property type="match status" value="1"/>
</dbReference>
<proteinExistence type="predicted"/>
<dbReference type="GO" id="GO:0006260">
    <property type="term" value="P:DNA replication"/>
    <property type="evidence" value="ECO:0007669"/>
    <property type="project" value="InterPro"/>
</dbReference>
<dbReference type="InterPro" id="IPR007459">
    <property type="entry name" value="DNA_pol3_chi"/>
</dbReference>
<dbReference type="GO" id="GO:0003677">
    <property type="term" value="F:DNA binding"/>
    <property type="evidence" value="ECO:0007669"/>
    <property type="project" value="InterPro"/>
</dbReference>
<dbReference type="PANTHER" id="PTHR38767:SF1">
    <property type="entry name" value="DNA POLYMERASE III SUBUNIT CHI"/>
    <property type="match status" value="1"/>
</dbReference>
<evidence type="ECO:0000313" key="1">
    <source>
        <dbReference type="EMBL" id="HHJ81402.1"/>
    </source>
</evidence>
<dbReference type="GO" id="GO:0003887">
    <property type="term" value="F:DNA-directed DNA polymerase activity"/>
    <property type="evidence" value="ECO:0007669"/>
    <property type="project" value="InterPro"/>
</dbReference>
<protein>
    <submittedName>
        <fullName evidence="1">DNA polymerase III subunit chi</fullName>
    </submittedName>
</protein>
<gene>
    <name evidence="1" type="ORF">ENJ65_07185</name>
</gene>
<dbReference type="InterPro" id="IPR036768">
    <property type="entry name" value="PolIII_chi_sf"/>
</dbReference>
<dbReference type="PANTHER" id="PTHR38767">
    <property type="entry name" value="DNA POLYMERASE III SUBUNIT CHI"/>
    <property type="match status" value="1"/>
</dbReference>